<dbReference type="CDD" id="cd24039">
    <property type="entry name" value="ASKHA_NBD_YND1-like"/>
    <property type="match status" value="1"/>
</dbReference>
<dbReference type="HOGENOM" id="CLU_010246_3_0_1"/>
<dbReference type="STRING" id="1262450.S3CBA1"/>
<dbReference type="GO" id="GO:0046036">
    <property type="term" value="P:CTP metabolic process"/>
    <property type="evidence" value="ECO:0007669"/>
    <property type="project" value="TreeGrafter"/>
</dbReference>
<dbReference type="OrthoDB" id="6372431at2759"/>
<keyword evidence="8" id="KW-0472">Membrane</keyword>
<feature type="compositionally biased region" description="Polar residues" evidence="7">
    <location>
        <begin position="991"/>
        <end position="1008"/>
    </location>
</feature>
<evidence type="ECO:0000256" key="8">
    <source>
        <dbReference type="SAM" id="Phobius"/>
    </source>
</evidence>
<feature type="binding site" evidence="4">
    <location>
        <begin position="484"/>
        <end position="488"/>
    </location>
    <ligand>
        <name>ATP</name>
        <dbReference type="ChEBI" id="CHEBI:30616"/>
    </ligand>
</feature>
<evidence type="ECO:0000256" key="1">
    <source>
        <dbReference type="ARBA" id="ARBA00009283"/>
    </source>
</evidence>
<keyword evidence="8" id="KW-0812">Transmembrane</keyword>
<keyword evidence="10" id="KW-1185">Reference proteome</keyword>
<evidence type="ECO:0000256" key="4">
    <source>
        <dbReference type="PIRSR" id="PIRSR600407-2"/>
    </source>
</evidence>
<dbReference type="Gene3D" id="3.30.420.40">
    <property type="match status" value="1"/>
</dbReference>
<feature type="transmembrane region" description="Helical" evidence="8">
    <location>
        <begin position="869"/>
        <end position="887"/>
    </location>
</feature>
<dbReference type="PANTHER" id="PTHR11782">
    <property type="entry name" value="ADENOSINE/GUANOSINE DIPHOSPHATASE"/>
    <property type="match status" value="1"/>
</dbReference>
<dbReference type="GO" id="GO:0017111">
    <property type="term" value="F:ribonucleoside triphosphate phosphatase activity"/>
    <property type="evidence" value="ECO:0007669"/>
    <property type="project" value="TreeGrafter"/>
</dbReference>
<evidence type="ECO:0000256" key="7">
    <source>
        <dbReference type="SAM" id="MobiDB-lite"/>
    </source>
</evidence>
<keyword evidence="6" id="KW-0175">Coiled coil</keyword>
<dbReference type="eggNOG" id="KOG1386">
    <property type="taxonomic scope" value="Eukaryota"/>
</dbReference>
<dbReference type="GO" id="GO:0005524">
    <property type="term" value="F:ATP binding"/>
    <property type="evidence" value="ECO:0007669"/>
    <property type="project" value="UniProtKB-KW"/>
</dbReference>
<dbReference type="GO" id="GO:0005794">
    <property type="term" value="C:Golgi apparatus"/>
    <property type="evidence" value="ECO:0007669"/>
    <property type="project" value="TreeGrafter"/>
</dbReference>
<comment type="similarity">
    <text evidence="1 5">Belongs to the GDA1/CD39 NTPase family.</text>
</comment>
<dbReference type="GO" id="GO:0045134">
    <property type="term" value="F:UDP phosphatase activity"/>
    <property type="evidence" value="ECO:0007669"/>
    <property type="project" value="TreeGrafter"/>
</dbReference>
<dbReference type="AlphaFoldDB" id="S3CBA1"/>
<protein>
    <submittedName>
        <fullName evidence="9">Golgi family apyrase</fullName>
    </submittedName>
</protein>
<dbReference type="PROSITE" id="PS01238">
    <property type="entry name" value="GDA1_CD39_NTPASE"/>
    <property type="match status" value="1"/>
</dbReference>
<evidence type="ECO:0000256" key="5">
    <source>
        <dbReference type="RuleBase" id="RU003833"/>
    </source>
</evidence>
<gene>
    <name evidence="9" type="ORF">F503_05874</name>
</gene>
<name>S3CBA1_OPHP1</name>
<keyword evidence="8" id="KW-1133">Transmembrane helix</keyword>
<feature type="region of interest" description="Disordered" evidence="7">
    <location>
        <begin position="978"/>
        <end position="1015"/>
    </location>
</feature>
<dbReference type="GO" id="GO:0004382">
    <property type="term" value="F:GDP phosphatase activity"/>
    <property type="evidence" value="ECO:0007669"/>
    <property type="project" value="TreeGrafter"/>
</dbReference>
<proteinExistence type="inferred from homology"/>
<reference evidence="9 10" key="1">
    <citation type="journal article" date="2013" name="BMC Genomics">
        <title>The genome and transcriptome of the pine saprophyte Ophiostoma piceae, and a comparison with the bark beetle-associated pine pathogen Grosmannia clavigera.</title>
        <authorList>
            <person name="Haridas S."/>
            <person name="Wang Y."/>
            <person name="Lim L."/>
            <person name="Massoumi Alamouti S."/>
            <person name="Jackman S."/>
            <person name="Docking R."/>
            <person name="Robertson G."/>
            <person name="Birol I."/>
            <person name="Bohlmann J."/>
            <person name="Breuil C."/>
        </authorList>
    </citation>
    <scope>NUCLEOTIDE SEQUENCE [LARGE SCALE GENOMIC DNA]</scope>
    <source>
        <strain evidence="9 10">UAMH 11346</strain>
    </source>
</reference>
<feature type="active site" description="Proton acceptor" evidence="3">
    <location>
        <position position="447"/>
    </location>
</feature>
<dbReference type="VEuPathDB" id="FungiDB:F503_05874"/>
<sequence>MDADSGPKIERAFTSSTIDFSIVDDGKDPKSLKIKTADAQWIGQVRESARKIYLSVKYTNRIKCAKQTKERSPIAEDDEEDLDVPSSSSSTLSSASTCVEHGDADATTTVLEAENARLQGKLKRMEERNRMLEDENSLLAWYAHFTRGGSAESAPPSIDSILDEAKTAVLQQAAATIKDAVSIHELRPEAISNTETHVCNTKQDELFRDAKRLTQATDSVDIAAYDARRVIPVQERTVREILVFSFSAHASFTSIIFDLRQLFLDLSLSPPDGSPPSQSPSWTSVRRDSALHLASIRSKDLVNMGKKHRWGVIVDAGSSGSRLHVYRWKDPSRAIEGADEDKLARLPKIKTKWTKKIRPGISTFGDKPATVGADHLQALIDYALEVVPADQLADTPIFLMATAGMRLLPESQQKAVLRETCSYLRQNTDFALPDCDQNVQIISGETEGLFGWLAANYLLGGFDHPEDHQHGKNHNTYGFLDMGGASAQIAFAPNATEAAEHADELKLVRLRTLDGKASEHRVFTATWLGFGVNQARETYVKELTSRFKDVLAIGGDIPDPCMPKGLRTTLDGTLIEGSGGSAKSAREEESALAHATRAGVSALVGTGEFSTCLLNTKPILAKDKSCGSESKPCLIHDSVPSIDFDINHFIGVSEYYHSTHGFFGEEKGDIAYDFNTYQRKVQDFCTQDWTSIRAGIMNSGDPKETRKSKEEKADRAIQDAEQACFKASWVINVLHEGIGIPRVGLEPLPPVNVSSDASEESKSNGYTVPFRPVDKIDGTEVSWTLGRMLLYSAGQIPPYGANSSPTGLDGKGVAVGFGSNVKDGSIPADFTYAGSMWEPFKGGSKAHDDDDDWGDAAEDLLDKAREKSAIPGAFFFLLIVILFAWLLRKKDRRARFFNKAGNLVRRTGLFGSPRKQGRFSTSIGTGSSSGSGNGGGSLAGLAKRLFRRNSHEYERVLEEGNLSQFELADMDDNDEFISDSSEGSASAGFRLTSTAGGARTSGLSTPTGNVDRLGDLRPSASVTNVASFSAIDRNGLVVRTESRERLGGNAGRRSRAASPTRLKSGMTPMQGE</sequence>
<evidence type="ECO:0000256" key="6">
    <source>
        <dbReference type="SAM" id="Coils"/>
    </source>
</evidence>
<evidence type="ECO:0000256" key="2">
    <source>
        <dbReference type="ARBA" id="ARBA00022801"/>
    </source>
</evidence>
<organism evidence="9 10">
    <name type="scientific">Ophiostoma piceae (strain UAMH 11346)</name>
    <name type="common">Sap stain fungus</name>
    <dbReference type="NCBI Taxonomy" id="1262450"/>
    <lineage>
        <taxon>Eukaryota</taxon>
        <taxon>Fungi</taxon>
        <taxon>Dikarya</taxon>
        <taxon>Ascomycota</taxon>
        <taxon>Pezizomycotina</taxon>
        <taxon>Sordariomycetes</taxon>
        <taxon>Sordariomycetidae</taxon>
        <taxon>Ophiostomatales</taxon>
        <taxon>Ophiostomataceae</taxon>
        <taxon>Ophiostoma</taxon>
    </lineage>
</organism>
<dbReference type="Proteomes" id="UP000016923">
    <property type="component" value="Unassembled WGS sequence"/>
</dbReference>
<evidence type="ECO:0000313" key="9">
    <source>
        <dbReference type="EMBL" id="EPE10779.1"/>
    </source>
</evidence>
<dbReference type="Gene3D" id="3.30.420.150">
    <property type="entry name" value="Exopolyphosphatase. Domain 2"/>
    <property type="match status" value="1"/>
</dbReference>
<feature type="region of interest" description="Disordered" evidence="7">
    <location>
        <begin position="1042"/>
        <end position="1072"/>
    </location>
</feature>
<feature type="compositionally biased region" description="Low complexity" evidence="7">
    <location>
        <begin position="86"/>
        <end position="97"/>
    </location>
</feature>
<evidence type="ECO:0000256" key="3">
    <source>
        <dbReference type="PIRSR" id="PIRSR600407-1"/>
    </source>
</evidence>
<keyword evidence="2 5" id="KW-0378">Hydrolase</keyword>
<dbReference type="PANTHER" id="PTHR11782:SF121">
    <property type="entry name" value="NUCLEOSIDE-DIPHOSPHATASE MIG-23"/>
    <property type="match status" value="1"/>
</dbReference>
<dbReference type="GO" id="GO:0006256">
    <property type="term" value="P:UDP catabolic process"/>
    <property type="evidence" value="ECO:0007669"/>
    <property type="project" value="TreeGrafter"/>
</dbReference>
<keyword evidence="4" id="KW-0547">Nucleotide-binding</keyword>
<keyword evidence="4" id="KW-0067">ATP-binding</keyword>
<accession>S3CBA1</accession>
<feature type="region of interest" description="Disordered" evidence="7">
    <location>
        <begin position="67"/>
        <end position="99"/>
    </location>
</feature>
<feature type="coiled-coil region" evidence="6">
    <location>
        <begin position="108"/>
        <end position="135"/>
    </location>
</feature>
<dbReference type="GO" id="GO:0016020">
    <property type="term" value="C:membrane"/>
    <property type="evidence" value="ECO:0007669"/>
    <property type="project" value="TreeGrafter"/>
</dbReference>
<dbReference type="OMA" id="TAYEVCF"/>
<feature type="region of interest" description="Disordered" evidence="7">
    <location>
        <begin position="915"/>
        <end position="935"/>
    </location>
</feature>
<dbReference type="Pfam" id="PF01150">
    <property type="entry name" value="GDA1_CD39"/>
    <property type="match status" value="1"/>
</dbReference>
<dbReference type="EMBL" id="KE148146">
    <property type="protein sequence ID" value="EPE10779.1"/>
    <property type="molecule type" value="Genomic_DNA"/>
</dbReference>
<evidence type="ECO:0000313" key="10">
    <source>
        <dbReference type="Proteomes" id="UP000016923"/>
    </source>
</evidence>
<dbReference type="InterPro" id="IPR000407">
    <property type="entry name" value="GDA1_CD39_NTPase"/>
</dbReference>